<dbReference type="GO" id="GO:0005506">
    <property type="term" value="F:iron ion binding"/>
    <property type="evidence" value="ECO:0007669"/>
    <property type="project" value="UniProtKB-UniRule"/>
</dbReference>
<dbReference type="EC" id="1.13.11.53" evidence="7"/>
<keyword evidence="4 7" id="KW-0533">Nickel</keyword>
<dbReference type="CDD" id="cd02232">
    <property type="entry name" value="cupin_ARD"/>
    <property type="match status" value="1"/>
</dbReference>
<dbReference type="EMBL" id="CAJVCH010571777">
    <property type="protein sequence ID" value="CAG7838505.1"/>
    <property type="molecule type" value="Genomic_DNA"/>
</dbReference>
<evidence type="ECO:0000313" key="8">
    <source>
        <dbReference type="EMBL" id="CAG7838505.1"/>
    </source>
</evidence>
<evidence type="ECO:0000256" key="3">
    <source>
        <dbReference type="ARBA" id="ARBA00022490"/>
    </source>
</evidence>
<evidence type="ECO:0000256" key="6">
    <source>
        <dbReference type="ARBA" id="ARBA00023242"/>
    </source>
</evidence>
<evidence type="ECO:0000256" key="5">
    <source>
        <dbReference type="ARBA" id="ARBA00023167"/>
    </source>
</evidence>
<dbReference type="EC" id="1.13.11.54" evidence="7"/>
<dbReference type="OrthoDB" id="1867259at2759"/>
<keyword evidence="7" id="KW-0560">Oxidoreductase</keyword>
<comment type="caution">
    <text evidence="8">The sequence shown here is derived from an EMBL/GenBank/DDBJ whole genome shotgun (WGS) entry which is preliminary data.</text>
</comment>
<dbReference type="UniPathway" id="UPA00904">
    <property type="reaction ID" value="UER00878"/>
</dbReference>
<dbReference type="InterPro" id="IPR004313">
    <property type="entry name" value="ARD"/>
</dbReference>
<dbReference type="GO" id="GO:0005886">
    <property type="term" value="C:plasma membrane"/>
    <property type="evidence" value="ECO:0007669"/>
    <property type="project" value="UniProtKB-SubCell"/>
</dbReference>
<comment type="pathway">
    <text evidence="7">Amino-acid biosynthesis; L-methionine biosynthesis via salvage pathway; L-methionine from S-methyl-5-thio-alpha-D-ribose 1-phosphate: step 5/6.</text>
</comment>
<comment type="similarity">
    <text evidence="7">Belongs to the acireductone dioxygenase (ARD) family.</text>
</comment>
<keyword evidence="7" id="KW-0479">Metal-binding</keyword>
<keyword evidence="7" id="KW-0408">Iron</keyword>
<comment type="catalytic activity">
    <reaction evidence="7">
        <text>1,2-dihydroxy-5-(methylsulfanyl)pent-1-en-3-one + O2 = 3-(methylsulfanyl)propanoate + CO + formate + 2 H(+)</text>
        <dbReference type="Rhea" id="RHEA:14161"/>
        <dbReference type="ChEBI" id="CHEBI:15378"/>
        <dbReference type="ChEBI" id="CHEBI:15379"/>
        <dbReference type="ChEBI" id="CHEBI:15740"/>
        <dbReference type="ChEBI" id="CHEBI:17245"/>
        <dbReference type="ChEBI" id="CHEBI:49016"/>
        <dbReference type="ChEBI" id="CHEBI:49252"/>
        <dbReference type="EC" id="1.13.11.53"/>
    </reaction>
</comment>
<feature type="binding site" evidence="7">
    <location>
        <position position="98"/>
    </location>
    <ligand>
        <name>Fe(2+)</name>
        <dbReference type="ChEBI" id="CHEBI:29033"/>
        <note>for iron-dependent acireductone dioxygenase activity</note>
    </ligand>
</feature>
<feature type="binding site" evidence="7">
    <location>
        <position position="143"/>
    </location>
    <ligand>
        <name>Ni(2+)</name>
        <dbReference type="ChEBI" id="CHEBI:49786"/>
        <note>for nickel-dependent acireductone dioxygenase activity</note>
    </ligand>
</feature>
<feature type="binding site" evidence="7">
    <location>
        <position position="100"/>
    </location>
    <ligand>
        <name>Fe(2+)</name>
        <dbReference type="ChEBI" id="CHEBI:29033"/>
        <note>for iron-dependent acireductone dioxygenase activity</note>
    </ligand>
</feature>
<dbReference type="InterPro" id="IPR027496">
    <property type="entry name" value="ARD_euk"/>
</dbReference>
<keyword evidence="9" id="KW-1185">Reference proteome</keyword>
<dbReference type="Pfam" id="PF03079">
    <property type="entry name" value="ARD"/>
    <property type="match status" value="1"/>
</dbReference>
<dbReference type="PANTHER" id="PTHR23418">
    <property type="entry name" value="ACIREDUCTONE DIOXYGENASE"/>
    <property type="match status" value="1"/>
</dbReference>
<comment type="function">
    <text evidence="7">Catalyzes 2 different reactions between oxygen and the acireductone 1,2-dihydroxy-3-keto-5-methylthiopentene (DHK-MTPene) depending upon the metal bound in the active site. Fe-containing acireductone dioxygenase (Fe-ARD) produces formate and 2-keto-4-methylthiobutyrate (KMTB), the alpha-ketoacid precursor of methionine in the methionine recycle pathway. Ni-containing acireductone dioxygenase (Ni-ARD) produces methylthiopropionate, carbon monoxide and formate, and does not lie on the methionine recycle pathway.</text>
</comment>
<keyword evidence="3 7" id="KW-0963">Cytoplasm</keyword>
<keyword evidence="6 7" id="KW-0539">Nucleus</keyword>
<feature type="binding site" evidence="7">
    <location>
        <position position="104"/>
    </location>
    <ligand>
        <name>Ni(2+)</name>
        <dbReference type="ChEBI" id="CHEBI:49786"/>
        <note>for nickel-dependent acireductone dioxygenase activity</note>
    </ligand>
</feature>
<dbReference type="GO" id="GO:0010308">
    <property type="term" value="F:acireductone dioxygenase (Ni2+-requiring) activity"/>
    <property type="evidence" value="ECO:0007669"/>
    <property type="project" value="UniProtKB-UniRule"/>
</dbReference>
<keyword evidence="7" id="KW-0223">Dioxygenase</keyword>
<accession>A0A8J2MGJ1</accession>
<dbReference type="HAMAP" id="MF_03154">
    <property type="entry name" value="Salvage_MtnD_euk"/>
    <property type="match status" value="1"/>
</dbReference>
<keyword evidence="7" id="KW-0028">Amino-acid biosynthesis</keyword>
<feature type="binding site" evidence="7">
    <location>
        <position position="100"/>
    </location>
    <ligand>
        <name>Ni(2+)</name>
        <dbReference type="ChEBI" id="CHEBI:49786"/>
        <note>for nickel-dependent acireductone dioxygenase activity</note>
    </ligand>
</feature>
<evidence type="ECO:0000256" key="4">
    <source>
        <dbReference type="ARBA" id="ARBA00022596"/>
    </source>
</evidence>
<dbReference type="GO" id="GO:0019509">
    <property type="term" value="P:L-methionine salvage from methylthioadenosine"/>
    <property type="evidence" value="ECO:0007669"/>
    <property type="project" value="UniProtKB-UniRule"/>
</dbReference>
<organism evidence="8 9">
    <name type="scientific">Allacma fusca</name>
    <dbReference type="NCBI Taxonomy" id="39272"/>
    <lineage>
        <taxon>Eukaryota</taxon>
        <taxon>Metazoa</taxon>
        <taxon>Ecdysozoa</taxon>
        <taxon>Arthropoda</taxon>
        <taxon>Hexapoda</taxon>
        <taxon>Collembola</taxon>
        <taxon>Symphypleona</taxon>
        <taxon>Sminthuridae</taxon>
        <taxon>Allacma</taxon>
    </lineage>
</organism>
<evidence type="ECO:0000256" key="7">
    <source>
        <dbReference type="HAMAP-Rule" id="MF_03154"/>
    </source>
</evidence>
<feature type="binding site" evidence="7">
    <location>
        <position position="143"/>
    </location>
    <ligand>
        <name>Fe(2+)</name>
        <dbReference type="ChEBI" id="CHEBI:29033"/>
        <note>for iron-dependent acireductone dioxygenase activity</note>
    </ligand>
</feature>
<name>A0A8J2MGJ1_9HEXA</name>
<comment type="catalytic activity">
    <reaction evidence="1 7">
        <text>1,2-dihydroxy-5-(methylsulfanyl)pent-1-en-3-one + O2 = 4-methylsulfanyl-2-oxobutanoate + formate + 2 H(+)</text>
        <dbReference type="Rhea" id="RHEA:24504"/>
        <dbReference type="ChEBI" id="CHEBI:15378"/>
        <dbReference type="ChEBI" id="CHEBI:15379"/>
        <dbReference type="ChEBI" id="CHEBI:15740"/>
        <dbReference type="ChEBI" id="CHEBI:16723"/>
        <dbReference type="ChEBI" id="CHEBI:49252"/>
        <dbReference type="EC" id="1.13.11.54"/>
    </reaction>
</comment>
<sequence length="316" mass="36279">MGNIITKSRMVRAWYMDNSTEDQRLEHHQTPQKFLSLDDLAESTGVLHWKLDADSYLEDPQFEKIKRERGYSYQDLIEVSPSTLPNYEEKIKNFFAEHLHTDEEIRFVLAGSGYFDVRDLEENWIRVEVTQGDMIVLPAGIYHRFTLDTNNYIKALRLFVGEPVWTPYNRPADEMECRQEYLQKNTICNLASTPNGPGKGRGKEENTPDNVGLWSPLPLLRPHRPNYQGLLSNPIKILLSLCTPSWQLLWSMVISPHAAYPLHTPTPSRATTSPEYSPLRPFPPPSIPPTIQLISRIFLPPIHQLLFQLGSSKSPS</sequence>
<dbReference type="GO" id="GO:0016151">
    <property type="term" value="F:nickel cation binding"/>
    <property type="evidence" value="ECO:0007669"/>
    <property type="project" value="UniProtKB-UniRule"/>
</dbReference>
<evidence type="ECO:0000313" key="9">
    <source>
        <dbReference type="Proteomes" id="UP000708208"/>
    </source>
</evidence>
<evidence type="ECO:0000256" key="2">
    <source>
        <dbReference type="ARBA" id="ARBA00004413"/>
    </source>
</evidence>
<dbReference type="PANTHER" id="PTHR23418:SF0">
    <property type="entry name" value="ACIREDUCTONE DIOXYGENASE"/>
    <property type="match status" value="1"/>
</dbReference>
<keyword evidence="5 7" id="KW-0486">Methionine biosynthesis</keyword>
<dbReference type="AlphaFoldDB" id="A0A8J2MGJ1"/>
<evidence type="ECO:0000256" key="1">
    <source>
        <dbReference type="ARBA" id="ARBA00000428"/>
    </source>
</evidence>
<comment type="subcellular location">
    <subcellularLocation>
        <location evidence="2">Cell membrane</location>
        <topology evidence="2">Peripheral membrane protein</topology>
        <orientation evidence="2">Cytoplasmic side</orientation>
    </subcellularLocation>
    <subcellularLocation>
        <location evidence="7">Cytoplasm</location>
    </subcellularLocation>
    <subcellularLocation>
        <location evidence="7">Nucleus</location>
    </subcellularLocation>
</comment>
<proteinExistence type="inferred from homology"/>
<reference evidence="8" key="1">
    <citation type="submission" date="2021-06" db="EMBL/GenBank/DDBJ databases">
        <authorList>
            <person name="Hodson N. C."/>
            <person name="Mongue J. A."/>
            <person name="Jaron S. K."/>
        </authorList>
    </citation>
    <scope>NUCLEOTIDE SEQUENCE</scope>
</reference>
<comment type="cofactor">
    <cofactor evidence="7">
        <name>Fe(2+)</name>
        <dbReference type="ChEBI" id="CHEBI:29033"/>
    </cofactor>
    <cofactor evidence="7">
        <name>Ni(2+)</name>
        <dbReference type="ChEBI" id="CHEBI:49786"/>
    </cofactor>
    <text evidence="7">Binds either 1 Fe or Ni cation per monomer. Iron-binding promotes an acireductone dioxygenase reaction producing 2-keto-4-methylthiobutyrate, while nickel-binding promotes an acireductone dioxygenase reaction producing 3-(methylsulfanyl)propanoate.</text>
</comment>
<feature type="binding site" evidence="7">
    <location>
        <position position="98"/>
    </location>
    <ligand>
        <name>Ni(2+)</name>
        <dbReference type="ChEBI" id="CHEBI:49786"/>
        <note>for nickel-dependent acireductone dioxygenase activity</note>
    </ligand>
</feature>
<gene>
    <name evidence="8" type="ORF">AFUS01_LOCUS47472</name>
</gene>
<dbReference type="Proteomes" id="UP000708208">
    <property type="component" value="Unassembled WGS sequence"/>
</dbReference>
<dbReference type="GO" id="GO:0005634">
    <property type="term" value="C:nucleus"/>
    <property type="evidence" value="ECO:0007669"/>
    <property type="project" value="UniProtKB-SubCell"/>
</dbReference>
<dbReference type="GO" id="GO:0005737">
    <property type="term" value="C:cytoplasm"/>
    <property type="evidence" value="ECO:0007669"/>
    <property type="project" value="UniProtKB-SubCell"/>
</dbReference>
<protein>
    <recommendedName>
        <fullName evidence="7">Acireductone dioxygenase</fullName>
    </recommendedName>
    <alternativeName>
        <fullName evidence="7">Acireductone dioxygenase (Fe(2+)-requiring)</fullName>
        <shortName evidence="7">ARD'</shortName>
        <shortName evidence="7">Fe-ARD</shortName>
        <ecNumber evidence="7">1.13.11.54</ecNumber>
    </alternativeName>
    <alternativeName>
        <fullName evidence="7">Acireductone dioxygenase (Ni(2+)-requiring)</fullName>
        <shortName evidence="7">ARD</shortName>
        <shortName evidence="7">Ni-ARD</shortName>
        <ecNumber evidence="7">1.13.11.53</ecNumber>
    </alternativeName>
</protein>
<feature type="binding site" evidence="7">
    <location>
        <position position="104"/>
    </location>
    <ligand>
        <name>Fe(2+)</name>
        <dbReference type="ChEBI" id="CHEBI:29033"/>
        <note>for iron-dependent acireductone dioxygenase activity</note>
    </ligand>
</feature>
<dbReference type="GO" id="GO:0010309">
    <property type="term" value="F:acireductone dioxygenase [iron(II)-requiring] activity"/>
    <property type="evidence" value="ECO:0007669"/>
    <property type="project" value="UniProtKB-UniRule"/>
</dbReference>
<dbReference type="FunFam" id="2.60.120.10:FF:000031">
    <property type="entry name" value="1,2-dihydroxy-3-keto-5-methylthiopentene dioxygenase"/>
    <property type="match status" value="1"/>
</dbReference>